<reference evidence="3" key="1">
    <citation type="journal article" date="2019" name="Int. J. Syst. Evol. Microbiol.">
        <title>The Global Catalogue of Microorganisms (GCM) 10K type strain sequencing project: providing services to taxonomists for standard genome sequencing and annotation.</title>
        <authorList>
            <consortium name="The Broad Institute Genomics Platform"/>
            <consortium name="The Broad Institute Genome Sequencing Center for Infectious Disease"/>
            <person name="Wu L."/>
            <person name="Ma J."/>
        </authorList>
    </citation>
    <scope>NUCLEOTIDE SEQUENCE [LARGE SCALE GENOMIC DNA]</scope>
    <source>
        <strain evidence="3">DFY41</strain>
    </source>
</reference>
<dbReference type="InterPro" id="IPR036291">
    <property type="entry name" value="NAD(P)-bd_dom_sf"/>
</dbReference>
<dbReference type="SUPFAM" id="SSF51735">
    <property type="entry name" value="NAD(P)-binding Rossmann-fold domains"/>
    <property type="match status" value="1"/>
</dbReference>
<dbReference type="EMBL" id="JBHSKD010000009">
    <property type="protein sequence ID" value="MFC5177112.1"/>
    <property type="molecule type" value="Genomic_DNA"/>
</dbReference>
<dbReference type="Pfam" id="PF01370">
    <property type="entry name" value="Epimerase"/>
    <property type="match status" value="1"/>
</dbReference>
<proteinExistence type="predicted"/>
<evidence type="ECO:0000259" key="1">
    <source>
        <dbReference type="Pfam" id="PF01370"/>
    </source>
</evidence>
<feature type="domain" description="NAD-dependent epimerase/dehydratase" evidence="1">
    <location>
        <begin position="3"/>
        <end position="203"/>
    </location>
</feature>
<dbReference type="PANTHER" id="PTHR48079:SF6">
    <property type="entry name" value="NAD(P)-BINDING DOMAIN-CONTAINING PROTEIN-RELATED"/>
    <property type="match status" value="1"/>
</dbReference>
<dbReference type="InterPro" id="IPR001509">
    <property type="entry name" value="Epimerase_deHydtase"/>
</dbReference>
<dbReference type="Gene3D" id="3.40.50.720">
    <property type="entry name" value="NAD(P)-binding Rossmann-like Domain"/>
    <property type="match status" value="1"/>
</dbReference>
<gene>
    <name evidence="2" type="ORF">ACFPGP_10540</name>
</gene>
<comment type="caution">
    <text evidence="2">The sequence shown here is derived from an EMBL/GenBank/DDBJ whole genome shotgun (WGS) entry which is preliminary data.</text>
</comment>
<organism evidence="2 3">
    <name type="scientific">Nocardioides taihuensis</name>
    <dbReference type="NCBI Taxonomy" id="1835606"/>
    <lineage>
        <taxon>Bacteria</taxon>
        <taxon>Bacillati</taxon>
        <taxon>Actinomycetota</taxon>
        <taxon>Actinomycetes</taxon>
        <taxon>Propionibacteriales</taxon>
        <taxon>Nocardioidaceae</taxon>
        <taxon>Nocardioides</taxon>
    </lineage>
</organism>
<name>A0ABW0BJE7_9ACTN</name>
<evidence type="ECO:0000313" key="3">
    <source>
        <dbReference type="Proteomes" id="UP001596087"/>
    </source>
</evidence>
<keyword evidence="3" id="KW-1185">Reference proteome</keyword>
<sequence length="293" mass="29616">MEIVVIGGTGYLGSAISAALDSAGHHVVRTAREAVPDTDRGPVHAVDLGDPTSLHGVVTADVDAVVHAGAPLGDWSADADAVAHLLGRLREDAAFVYVSGAWVLGPSSTPLDEQAPARPIAIVKGREEVEELVLESRGRGVVIRPGIVHGAGAGIPALMTAWAAESGHGRYVAAGGEVPTWASVHVDDLADLAVLAVAGARAGDVLHAVAEEAVPLHEVAQAADLAVGGTGVARPWPLDEAAATLGTDFAGALATGQHLVSRRAAELGWAPHRPGLVSDLRDGSYTAQAATGA</sequence>
<dbReference type="InterPro" id="IPR051783">
    <property type="entry name" value="NAD(P)-dependent_oxidoreduct"/>
</dbReference>
<dbReference type="RefSeq" id="WP_378589871.1">
    <property type="nucleotide sequence ID" value="NZ_JBHSKD010000009.1"/>
</dbReference>
<dbReference type="PANTHER" id="PTHR48079">
    <property type="entry name" value="PROTEIN YEEZ"/>
    <property type="match status" value="1"/>
</dbReference>
<accession>A0ABW0BJE7</accession>
<evidence type="ECO:0000313" key="2">
    <source>
        <dbReference type="EMBL" id="MFC5177112.1"/>
    </source>
</evidence>
<dbReference type="Proteomes" id="UP001596087">
    <property type="component" value="Unassembled WGS sequence"/>
</dbReference>
<protein>
    <submittedName>
        <fullName evidence="2">Sugar nucleotide-binding protein</fullName>
    </submittedName>
</protein>